<gene>
    <name evidence="12" type="primary">gspG</name>
    <name evidence="12" type="ORF">H0E84_02060</name>
</gene>
<dbReference type="InterPro" id="IPR000983">
    <property type="entry name" value="Bac_GSPG_pilin"/>
</dbReference>
<keyword evidence="5" id="KW-0488">Methylation</keyword>
<dbReference type="EMBL" id="JACCKA010000017">
    <property type="protein sequence ID" value="NZA25155.1"/>
    <property type="molecule type" value="Genomic_DNA"/>
</dbReference>
<keyword evidence="8 10" id="KW-1133">Transmembrane helix</keyword>
<evidence type="ECO:0000256" key="6">
    <source>
        <dbReference type="ARBA" id="ARBA00022519"/>
    </source>
</evidence>
<dbReference type="GO" id="GO:0015628">
    <property type="term" value="P:protein secretion by the type II secretion system"/>
    <property type="evidence" value="ECO:0007669"/>
    <property type="project" value="InterPro"/>
</dbReference>
<sequence>MNSRLCPRQAGFTLLELLVVVVIIGVLVAYVAPRYFQQIGKSERTAALGQIDALRKAIDAYWLDTGHFPPSRQGLDALVDRPDGVPKWNGPYLQGKVPPDPWGNAYVYRVPGSAGDYDLYSLGKDGRPGGEADDADLGIGAAQ</sequence>
<dbReference type="PANTHER" id="PTHR30093">
    <property type="entry name" value="GENERAL SECRETION PATHWAY PROTEIN G"/>
    <property type="match status" value="1"/>
</dbReference>
<feature type="transmembrane region" description="Helical" evidence="10">
    <location>
        <begin position="12"/>
        <end position="32"/>
    </location>
</feature>
<evidence type="ECO:0000256" key="8">
    <source>
        <dbReference type="ARBA" id="ARBA00022989"/>
    </source>
</evidence>
<keyword evidence="4" id="KW-1003">Cell membrane</keyword>
<dbReference type="GO" id="GO:0015627">
    <property type="term" value="C:type II protein secretion system complex"/>
    <property type="evidence" value="ECO:0007669"/>
    <property type="project" value="InterPro"/>
</dbReference>
<dbReference type="InterPro" id="IPR013545">
    <property type="entry name" value="T2SS_protein-GspG_C"/>
</dbReference>
<dbReference type="PRINTS" id="PR00813">
    <property type="entry name" value="BCTERIALGSPG"/>
</dbReference>
<comment type="subcellular location">
    <subcellularLocation>
        <location evidence="1">Cell inner membrane</location>
        <topology evidence="1">Single-pass membrane protein</topology>
    </subcellularLocation>
</comment>
<keyword evidence="7 10" id="KW-0812">Transmembrane</keyword>
<evidence type="ECO:0000256" key="1">
    <source>
        <dbReference type="ARBA" id="ARBA00004377"/>
    </source>
</evidence>
<organism evidence="12 13">
    <name type="scientific">Luteimonas salinisoli</name>
    <dbReference type="NCBI Taxonomy" id="2752307"/>
    <lineage>
        <taxon>Bacteria</taxon>
        <taxon>Pseudomonadati</taxon>
        <taxon>Pseudomonadota</taxon>
        <taxon>Gammaproteobacteria</taxon>
        <taxon>Lysobacterales</taxon>
        <taxon>Lysobacteraceae</taxon>
        <taxon>Luteimonas</taxon>
    </lineage>
</organism>
<evidence type="ECO:0000256" key="5">
    <source>
        <dbReference type="ARBA" id="ARBA00022481"/>
    </source>
</evidence>
<evidence type="ECO:0000256" key="4">
    <source>
        <dbReference type="ARBA" id="ARBA00022475"/>
    </source>
</evidence>
<evidence type="ECO:0000256" key="10">
    <source>
        <dbReference type="SAM" id="Phobius"/>
    </source>
</evidence>
<protein>
    <recommendedName>
        <fullName evidence="3">Type II secretion system core protein G</fullName>
    </recommendedName>
</protein>
<comment type="similarity">
    <text evidence="2">Belongs to the GSP G family.</text>
</comment>
<dbReference type="Pfam" id="PF08334">
    <property type="entry name" value="T2SSG"/>
    <property type="match status" value="1"/>
</dbReference>
<dbReference type="RefSeq" id="WP_180676962.1">
    <property type="nucleotide sequence ID" value="NZ_JACCKA010000017.1"/>
</dbReference>
<evidence type="ECO:0000256" key="9">
    <source>
        <dbReference type="ARBA" id="ARBA00023136"/>
    </source>
</evidence>
<evidence type="ECO:0000256" key="3">
    <source>
        <dbReference type="ARBA" id="ARBA00020042"/>
    </source>
</evidence>
<evidence type="ECO:0000313" key="13">
    <source>
        <dbReference type="Proteomes" id="UP000578091"/>
    </source>
</evidence>
<evidence type="ECO:0000256" key="2">
    <source>
        <dbReference type="ARBA" id="ARBA00009984"/>
    </source>
</evidence>
<dbReference type="InterPro" id="IPR045584">
    <property type="entry name" value="Pilin-like"/>
</dbReference>
<evidence type="ECO:0000259" key="11">
    <source>
        <dbReference type="Pfam" id="PF08334"/>
    </source>
</evidence>
<proteinExistence type="inferred from homology"/>
<keyword evidence="9 10" id="KW-0472">Membrane</keyword>
<dbReference type="NCBIfam" id="TIGR01710">
    <property type="entry name" value="typeII_sec_gspG"/>
    <property type="match status" value="1"/>
</dbReference>
<dbReference type="PANTHER" id="PTHR30093:SF44">
    <property type="entry name" value="TYPE II SECRETION SYSTEM CORE PROTEIN G"/>
    <property type="match status" value="1"/>
</dbReference>
<accession>A0A853J8G1</accession>
<feature type="domain" description="Type II secretion system protein GspG C-terminal" evidence="11">
    <location>
        <begin position="35"/>
        <end position="138"/>
    </location>
</feature>
<keyword evidence="6" id="KW-0997">Cell inner membrane</keyword>
<dbReference type="Proteomes" id="UP000578091">
    <property type="component" value="Unassembled WGS sequence"/>
</dbReference>
<evidence type="ECO:0000313" key="12">
    <source>
        <dbReference type="EMBL" id="NZA25155.1"/>
    </source>
</evidence>
<keyword evidence="13" id="KW-1185">Reference proteome</keyword>
<dbReference type="InterPro" id="IPR010054">
    <property type="entry name" value="Type2_sec_GspG"/>
</dbReference>
<dbReference type="InterPro" id="IPR012902">
    <property type="entry name" value="N_methyl_site"/>
</dbReference>
<comment type="caution">
    <text evidence="12">The sequence shown here is derived from an EMBL/GenBank/DDBJ whole genome shotgun (WGS) entry which is preliminary data.</text>
</comment>
<evidence type="ECO:0000256" key="7">
    <source>
        <dbReference type="ARBA" id="ARBA00022692"/>
    </source>
</evidence>
<dbReference type="Pfam" id="PF07963">
    <property type="entry name" value="N_methyl"/>
    <property type="match status" value="1"/>
</dbReference>
<dbReference type="GO" id="GO:0005886">
    <property type="term" value="C:plasma membrane"/>
    <property type="evidence" value="ECO:0007669"/>
    <property type="project" value="UniProtKB-SubCell"/>
</dbReference>
<reference evidence="12 13" key="1">
    <citation type="submission" date="2020-07" db="EMBL/GenBank/DDBJ databases">
        <title>Luteimonas sp. SJ-92.</title>
        <authorList>
            <person name="Huang X.-X."/>
            <person name="Xu L."/>
            <person name="Sun J.-Q."/>
        </authorList>
    </citation>
    <scope>NUCLEOTIDE SEQUENCE [LARGE SCALE GENOMIC DNA]</scope>
    <source>
        <strain evidence="12 13">SJ-92</strain>
    </source>
</reference>
<dbReference type="Gene3D" id="3.30.700.10">
    <property type="entry name" value="Glycoprotein, Type 4 Pilin"/>
    <property type="match status" value="1"/>
</dbReference>
<dbReference type="NCBIfam" id="TIGR02532">
    <property type="entry name" value="IV_pilin_GFxxxE"/>
    <property type="match status" value="1"/>
</dbReference>
<name>A0A853J8G1_9GAMM</name>
<dbReference type="AlphaFoldDB" id="A0A853J8G1"/>
<dbReference type="SUPFAM" id="SSF54523">
    <property type="entry name" value="Pili subunits"/>
    <property type="match status" value="1"/>
</dbReference>